<proteinExistence type="evidence at transcript level"/>
<dbReference type="Pfam" id="PF06278">
    <property type="entry name" value="CNDH2_N"/>
    <property type="match status" value="1"/>
</dbReference>
<feature type="domain" description="Condensin II complex subunit H2 N-terminal" evidence="2">
    <location>
        <begin position="15"/>
        <end position="64"/>
    </location>
</feature>
<dbReference type="PANTHER" id="PTHR14324">
    <property type="entry name" value="CONDENSIN-2 COMPLEX SUBUNIT H2"/>
    <property type="match status" value="1"/>
</dbReference>
<dbReference type="PANTHER" id="PTHR14324:SF3">
    <property type="entry name" value="CONDENSIN-2 COMPLEX SUBUNIT H2"/>
    <property type="match status" value="1"/>
</dbReference>
<dbReference type="EMBL" id="BT070214">
    <property type="protein sequence ID" value="ACN37111.1"/>
    <property type="molecule type" value="mRNA"/>
</dbReference>
<name>B6TYV6_MAIZE</name>
<reference evidence="3" key="1">
    <citation type="journal article" date="2009" name="Plant Mol. Biol.">
        <title>Insights into corn genes derived from large-scale cDNA sequencing.</title>
        <authorList>
            <person name="Alexandrov N.N."/>
            <person name="Brover V.V."/>
            <person name="Freidin S."/>
            <person name="Troukhan M.E."/>
            <person name="Tatarinova T.V."/>
            <person name="Zhang H."/>
            <person name="Swaller T.J."/>
            <person name="Lu Y.P."/>
            <person name="Bouck J."/>
            <person name="Flavell R.B."/>
            <person name="Feldmann K.A."/>
        </authorList>
    </citation>
    <scope>NUCLEOTIDE SEQUENCE</scope>
</reference>
<accession>B6TYV6</accession>
<evidence type="ECO:0000313" key="3">
    <source>
        <dbReference type="EMBL" id="ACG42289.1"/>
    </source>
</evidence>
<evidence type="ECO:0000259" key="2">
    <source>
        <dbReference type="Pfam" id="PF06278"/>
    </source>
</evidence>
<dbReference type="GO" id="GO:0030261">
    <property type="term" value="P:chromosome condensation"/>
    <property type="evidence" value="ECO:0007669"/>
    <property type="project" value="InterPro"/>
</dbReference>
<dbReference type="ExpressionAtlas" id="B6TYV6">
    <property type="expression patterns" value="baseline and differential"/>
</dbReference>
<evidence type="ECO:0000256" key="1">
    <source>
        <dbReference type="SAM" id="MobiDB-lite"/>
    </source>
</evidence>
<protein>
    <recommendedName>
        <fullName evidence="2">Condensin II complex subunit H2 N-terminal domain-containing protein</fullName>
    </recommendedName>
</protein>
<reference evidence="4" key="2">
    <citation type="journal article" date="2009" name="PLoS Genet.">
        <title>Sequencing, mapping, and analysis of 27,455 maize full-length cDNAs.</title>
        <authorList>
            <person name="Soderlund C."/>
            <person name="Descour A."/>
            <person name="Kudrna D."/>
            <person name="Bomhoff M."/>
            <person name="Boyd L."/>
            <person name="Currie J."/>
            <person name="Angelova A."/>
            <person name="Collura K."/>
            <person name="Wissotski M."/>
            <person name="Ashley E."/>
            <person name="Morrow D."/>
            <person name="Fernandes J."/>
            <person name="Walbot V."/>
            <person name="Yu Y."/>
        </authorList>
    </citation>
    <scope>NUCLEOTIDE SEQUENCE</scope>
    <source>
        <strain evidence="4">B73</strain>
    </source>
</reference>
<feature type="compositionally biased region" description="Gly residues" evidence="1">
    <location>
        <begin position="1"/>
        <end position="11"/>
    </location>
</feature>
<evidence type="ECO:0000313" key="4">
    <source>
        <dbReference type="EMBL" id="ACN37111.1"/>
    </source>
</evidence>
<feature type="region of interest" description="Disordered" evidence="1">
    <location>
        <begin position="1"/>
        <end position="21"/>
    </location>
</feature>
<dbReference type="HOGENOM" id="CLU_160938_0_0_1"/>
<organism evidence="3">
    <name type="scientific">Zea mays</name>
    <name type="common">Maize</name>
    <dbReference type="NCBI Taxonomy" id="4577"/>
    <lineage>
        <taxon>Eukaryota</taxon>
        <taxon>Viridiplantae</taxon>
        <taxon>Streptophyta</taxon>
        <taxon>Embryophyta</taxon>
        <taxon>Tracheophyta</taxon>
        <taxon>Spermatophyta</taxon>
        <taxon>Magnoliopsida</taxon>
        <taxon>Liliopsida</taxon>
        <taxon>Poales</taxon>
        <taxon>Poaceae</taxon>
        <taxon>PACMAD clade</taxon>
        <taxon>Panicoideae</taxon>
        <taxon>Andropogonodae</taxon>
        <taxon>Andropogoneae</taxon>
        <taxon>Tripsacinae</taxon>
        <taxon>Zea</taxon>
    </lineage>
</organism>
<dbReference type="EMBL" id="EU970171">
    <property type="protein sequence ID" value="ACG42289.1"/>
    <property type="molecule type" value="mRNA"/>
</dbReference>
<sequence>MDGGGEGGSSGGRFPILQANRDPESNWEVDVAKSLEDYLLKICSGEVSGEDGAHSVNFAEGTVVRRTRVSCGQCAALLFSGCAILGVWRAGNWEWEVKNLTLRVV</sequence>
<dbReference type="InterPro" id="IPR031739">
    <property type="entry name" value="Ncaph2"/>
</dbReference>
<dbReference type="AlphaFoldDB" id="B6TYV6"/>
<dbReference type="InterPro" id="IPR009378">
    <property type="entry name" value="H2_N"/>
</dbReference>